<evidence type="ECO:0000256" key="1">
    <source>
        <dbReference type="ARBA" id="ARBA00001165"/>
    </source>
</evidence>
<dbReference type="UniPathway" id="UPA00246"/>
<evidence type="ECO:0000313" key="7">
    <source>
        <dbReference type="EMBL" id="MST49434.1"/>
    </source>
</evidence>
<dbReference type="PANTHER" id="PTHR30068:SF4">
    <property type="entry name" value="URONATE ISOMERASE"/>
    <property type="match status" value="1"/>
</dbReference>
<comment type="similarity">
    <text evidence="3">Belongs to the metallo-dependent hydrolases superfamily. Uronate isomerase family.</text>
</comment>
<name>A0A7K0K1X9_9ACTO</name>
<dbReference type="GO" id="GO:0019698">
    <property type="term" value="P:D-galacturonate catabolic process"/>
    <property type="evidence" value="ECO:0007669"/>
    <property type="project" value="TreeGrafter"/>
</dbReference>
<organism evidence="7 8">
    <name type="scientific">Mobiluncus porci</name>
    <dbReference type="NCBI Taxonomy" id="2652278"/>
    <lineage>
        <taxon>Bacteria</taxon>
        <taxon>Bacillati</taxon>
        <taxon>Actinomycetota</taxon>
        <taxon>Actinomycetes</taxon>
        <taxon>Actinomycetales</taxon>
        <taxon>Actinomycetaceae</taxon>
        <taxon>Mobiluncus</taxon>
    </lineage>
</organism>
<dbReference type="RefSeq" id="WP_154544258.1">
    <property type="nucleotide sequence ID" value="NZ_VUMY01000006.1"/>
</dbReference>
<sequence length="472" mass="52726">MNEPLTLDPDRLFPADPQTREVAQELYATVKDLPIISPHGHVSPDLLLDNAAFQDATDLFLRYDHYVFRMLNAAGIDLERIGVGKVPTTDPRGAWRIFCENWHLLDGTASGYWLTHEFVTLFGLDVMPSAETADEIYDRIAARLAEPDFRPRELFNSFPIAFMATTDDPLDSLDSHAKLAELTVSGAIKGRVAPTFRPDAYVNARKPEFVEKVTALTASVGAAPDDFRGYLEAMRASRARFVERGAVSADFGVSHPRSLDLNDEEMSALYRACVGGDPSPEEADAFESGMLTRFAGMSIDDGLVMTVHPGVFRNHSTAAFDRFGPDTGHDIPVATEFTRALRPLLEKYGNDKRLHLVLFTLDETVYSREIAPLAGFYPAVYIGAPWWFIDAPDSILRFHAATSEVAGFSRLSGFIDDTRAFLSIPARHDMNRRLDAAFLARYVREGRLSLSSARHWIHRLTDEQPREIFRLG</sequence>
<dbReference type="EC" id="5.3.1.12" evidence="4"/>
<keyword evidence="6 7" id="KW-0413">Isomerase</keyword>
<dbReference type="GO" id="GO:0008880">
    <property type="term" value="F:glucuronate isomerase activity"/>
    <property type="evidence" value="ECO:0007669"/>
    <property type="project" value="UniProtKB-EC"/>
</dbReference>
<evidence type="ECO:0000256" key="5">
    <source>
        <dbReference type="ARBA" id="ARBA00020555"/>
    </source>
</evidence>
<protein>
    <recommendedName>
        <fullName evidence="5">Uronate isomerase</fullName>
        <ecNumber evidence="4">5.3.1.12</ecNumber>
    </recommendedName>
</protein>
<comment type="pathway">
    <text evidence="2">Carbohydrate metabolism; pentose and glucuronate interconversion.</text>
</comment>
<dbReference type="SUPFAM" id="SSF51556">
    <property type="entry name" value="Metallo-dependent hydrolases"/>
    <property type="match status" value="1"/>
</dbReference>
<evidence type="ECO:0000256" key="3">
    <source>
        <dbReference type="ARBA" id="ARBA00008397"/>
    </source>
</evidence>
<dbReference type="Gene3D" id="1.10.2020.10">
    <property type="entry name" value="uronate isomerase, domain 2, chain A"/>
    <property type="match status" value="1"/>
</dbReference>
<comment type="caution">
    <text evidence="7">The sequence shown here is derived from an EMBL/GenBank/DDBJ whole genome shotgun (WGS) entry which is preliminary data.</text>
</comment>
<keyword evidence="8" id="KW-1185">Reference proteome</keyword>
<dbReference type="PANTHER" id="PTHR30068">
    <property type="entry name" value="URONATE ISOMERASE"/>
    <property type="match status" value="1"/>
</dbReference>
<comment type="catalytic activity">
    <reaction evidence="1">
        <text>D-glucuronate = D-fructuronate</text>
        <dbReference type="Rhea" id="RHEA:13049"/>
        <dbReference type="ChEBI" id="CHEBI:58720"/>
        <dbReference type="ChEBI" id="CHEBI:59863"/>
        <dbReference type="EC" id="5.3.1.12"/>
    </reaction>
</comment>
<dbReference type="NCBIfam" id="NF002794">
    <property type="entry name" value="PRK02925.1"/>
    <property type="match status" value="1"/>
</dbReference>
<evidence type="ECO:0000256" key="6">
    <source>
        <dbReference type="ARBA" id="ARBA00023235"/>
    </source>
</evidence>
<reference evidence="7 8" key="1">
    <citation type="submission" date="2019-08" db="EMBL/GenBank/DDBJ databases">
        <title>In-depth cultivation of the pig gut microbiome towards novel bacterial diversity and tailored functional studies.</title>
        <authorList>
            <person name="Wylensek D."/>
            <person name="Hitch T.C.A."/>
            <person name="Clavel T."/>
        </authorList>
    </citation>
    <scope>NUCLEOTIDE SEQUENCE [LARGE SCALE GENOMIC DNA]</scope>
    <source>
        <strain evidence="7 8">RF-GAM-744-WT-7</strain>
    </source>
</reference>
<accession>A0A7K0K1X9</accession>
<dbReference type="Pfam" id="PF02614">
    <property type="entry name" value="UxaC"/>
    <property type="match status" value="1"/>
</dbReference>
<gene>
    <name evidence="7" type="primary">uxaC</name>
    <name evidence="7" type="ORF">FYJ63_04165</name>
</gene>
<dbReference type="GO" id="GO:0042840">
    <property type="term" value="P:D-glucuronate catabolic process"/>
    <property type="evidence" value="ECO:0007669"/>
    <property type="project" value="TreeGrafter"/>
</dbReference>
<dbReference type="Gene3D" id="3.20.20.140">
    <property type="entry name" value="Metal-dependent hydrolases"/>
    <property type="match status" value="1"/>
</dbReference>
<evidence type="ECO:0000256" key="4">
    <source>
        <dbReference type="ARBA" id="ARBA00012546"/>
    </source>
</evidence>
<dbReference type="InterPro" id="IPR003766">
    <property type="entry name" value="Uronate_isomerase"/>
</dbReference>
<proteinExistence type="inferred from homology"/>
<evidence type="ECO:0000313" key="8">
    <source>
        <dbReference type="Proteomes" id="UP000442535"/>
    </source>
</evidence>
<dbReference type="InterPro" id="IPR032466">
    <property type="entry name" value="Metal_Hydrolase"/>
</dbReference>
<dbReference type="EMBL" id="VUMY01000006">
    <property type="protein sequence ID" value="MST49434.1"/>
    <property type="molecule type" value="Genomic_DNA"/>
</dbReference>
<evidence type="ECO:0000256" key="2">
    <source>
        <dbReference type="ARBA" id="ARBA00004892"/>
    </source>
</evidence>
<dbReference type="AlphaFoldDB" id="A0A7K0K1X9"/>
<dbReference type="Proteomes" id="UP000442535">
    <property type="component" value="Unassembled WGS sequence"/>
</dbReference>